<organism evidence="3 4">
    <name type="scientific">Candidatus Jettenia caeni</name>
    <dbReference type="NCBI Taxonomy" id="247490"/>
    <lineage>
        <taxon>Bacteria</taxon>
        <taxon>Pseudomonadati</taxon>
        <taxon>Planctomycetota</taxon>
        <taxon>Candidatus Brocadiia</taxon>
        <taxon>Candidatus Brocadiales</taxon>
        <taxon>Candidatus Brocadiaceae</taxon>
        <taxon>Candidatus Jettenia</taxon>
    </lineage>
</organism>
<dbReference type="STRING" id="247490.KSU1_B0536"/>
<gene>
    <name evidence="3" type="ORF">KSU1_B0536</name>
</gene>
<dbReference type="InterPro" id="IPR025388">
    <property type="entry name" value="Alginate_export_dom"/>
</dbReference>
<protein>
    <recommendedName>
        <fullName evidence="2">Alginate export domain-containing protein</fullName>
    </recommendedName>
</protein>
<dbReference type="EMBL" id="BAFH01000002">
    <property type="protein sequence ID" value="GAB61393.1"/>
    <property type="molecule type" value="Genomic_DNA"/>
</dbReference>
<dbReference type="Gene3D" id="2.40.160.100">
    <property type="match status" value="1"/>
</dbReference>
<dbReference type="InterPro" id="IPR053728">
    <property type="entry name" value="Alginate_Permeability_Chnl"/>
</dbReference>
<dbReference type="SUPFAM" id="SSF56935">
    <property type="entry name" value="Porins"/>
    <property type="match status" value="1"/>
</dbReference>
<feature type="domain" description="Alginate export" evidence="2">
    <location>
        <begin position="151"/>
        <end position="540"/>
    </location>
</feature>
<proteinExistence type="predicted"/>
<feature type="coiled-coil region" evidence="1">
    <location>
        <begin position="34"/>
        <end position="95"/>
    </location>
</feature>
<dbReference type="Proteomes" id="UP000002985">
    <property type="component" value="Unassembled WGS sequence"/>
</dbReference>
<name>I3II48_9BACT</name>
<evidence type="ECO:0000259" key="2">
    <source>
        <dbReference type="Pfam" id="PF13372"/>
    </source>
</evidence>
<comment type="caution">
    <text evidence="3">The sequence shown here is derived from an EMBL/GenBank/DDBJ whole genome shotgun (WGS) entry which is preliminary data.</text>
</comment>
<dbReference type="eggNOG" id="COG3637">
    <property type="taxonomic scope" value="Bacteria"/>
</dbReference>
<keyword evidence="4" id="KW-1185">Reference proteome</keyword>
<dbReference type="Pfam" id="PF13372">
    <property type="entry name" value="Alginate_exp"/>
    <property type="match status" value="1"/>
</dbReference>
<accession>I3II48</accession>
<evidence type="ECO:0000256" key="1">
    <source>
        <dbReference type="SAM" id="Coils"/>
    </source>
</evidence>
<sequence length="557" mass="61995">MKKALWKTCMGGFATAVFCVATCTQSFGADGKSIEDMEKELNALKASVSSLTEQIESVKQEKLTADASSDAKEDVEALRNEVNTLKEEMKTAAQAEPTLKAEDITGNVYSEFAKRVKLGGQIRTRAEYANGFYQVPTSNATLPGGSGPATTRNRSVDDDYILNQTRLWADADVNEHLRVFIQLQDARTFGAEGTTVGFAHAYDENTILDIHQGYFDLKKLFDLPLTVRVGRQEIIWGDHRVIGNFVWSNVGRTFDGGRFMWDTDAIHAEAFAAKVDEDGWTTAETDNDGNSDENIYAAQLGFKKLIPGALLELMYIQKNDQDSVANSATATGFDPVGASDDVVIHDFGIRIDGKVPGLDAIDYTVESHFQGGEYGTQDQEAWAIAARAGYTFKELPWTPRVGVEYDYASGDDDPSDNDHKTFDNLYPTNHWQGNYGFIDLISWQNIHDFRGNIKVVPTNKLTVQVDYHYFLLDEEEDGWYFANGLLATGTRPGGVGGSYASNDDNLAQEIDLTVSYDLYKNVKILAGYSFFRPEDWIEDEIDDIDTHWGYLQTTVTF</sequence>
<keyword evidence="1" id="KW-0175">Coiled coil</keyword>
<evidence type="ECO:0000313" key="3">
    <source>
        <dbReference type="EMBL" id="GAB61393.1"/>
    </source>
</evidence>
<reference evidence="3 4" key="1">
    <citation type="journal article" date="2012" name="FEBS Lett.">
        <title>Anammox organism KSU-1 expresses a NirK-type copper-containing nitrite reductase instead of a NirS-type with cytochrome cd1.</title>
        <authorList>
            <person name="Hira D."/>
            <person name="Toh H."/>
            <person name="Migita C.T."/>
            <person name="Okubo H."/>
            <person name="Nishiyama T."/>
            <person name="Hattori M."/>
            <person name="Furukawa K."/>
            <person name="Fujii T."/>
        </authorList>
    </citation>
    <scope>NUCLEOTIDE SEQUENCE [LARGE SCALE GENOMIC DNA]</scope>
</reference>
<dbReference type="OrthoDB" id="311329at2"/>
<evidence type="ECO:0000313" key="4">
    <source>
        <dbReference type="Proteomes" id="UP000002985"/>
    </source>
</evidence>
<dbReference type="AlphaFoldDB" id="I3II48"/>